<dbReference type="SUPFAM" id="SSF49785">
    <property type="entry name" value="Galactose-binding domain-like"/>
    <property type="match status" value="1"/>
</dbReference>
<sequence length="180" mass="20440">MKLLAYAGIILLMFITMQATVTIYDFKEQEEVDAWSIVNDVVMGGRSDASLELDEDGHGVFSGAVSLENNGGFASMRLRLSPMDLRRFKTIHLRVKGEPTRYQFRCKSSWNEPQSYVAPFETTGQWQEVALNLREMVPTFRGNRLDMPDFPGESLAEIAILIGNKKAESFALKLDRIWLE</sequence>
<accession>A0A4S3M2F0</accession>
<dbReference type="InterPro" id="IPR008979">
    <property type="entry name" value="Galactose-bd-like_sf"/>
</dbReference>
<dbReference type="RefSeq" id="WP_136334726.1">
    <property type="nucleotide sequence ID" value="NZ_QXMP01000001.1"/>
</dbReference>
<dbReference type="InterPro" id="IPR039131">
    <property type="entry name" value="NDUFAF1"/>
</dbReference>
<dbReference type="Pfam" id="PF08547">
    <property type="entry name" value="CIA30"/>
    <property type="match status" value="1"/>
</dbReference>
<dbReference type="AlphaFoldDB" id="A0A4S3M2F0"/>
<proteinExistence type="inferred from homology"/>
<name>A0A4S3M2F0_9FLAO</name>
<dbReference type="PANTHER" id="PTHR13194:SF19">
    <property type="entry name" value="NAD(P)-BINDING ROSSMANN-FOLD SUPERFAMILY PROTEIN"/>
    <property type="match status" value="1"/>
</dbReference>
<dbReference type="Proteomes" id="UP000305939">
    <property type="component" value="Unassembled WGS sequence"/>
</dbReference>
<comment type="similarity">
    <text evidence="1">Belongs to the CIA30 family.</text>
</comment>
<evidence type="ECO:0000313" key="4">
    <source>
        <dbReference type="Proteomes" id="UP000305939"/>
    </source>
</evidence>
<organism evidence="3 4">
    <name type="scientific">Robertkochia marina</name>
    <dbReference type="NCBI Taxonomy" id="1227945"/>
    <lineage>
        <taxon>Bacteria</taxon>
        <taxon>Pseudomonadati</taxon>
        <taxon>Bacteroidota</taxon>
        <taxon>Flavobacteriia</taxon>
        <taxon>Flavobacteriales</taxon>
        <taxon>Flavobacteriaceae</taxon>
        <taxon>Robertkochia</taxon>
    </lineage>
</organism>
<evidence type="ECO:0000313" key="3">
    <source>
        <dbReference type="EMBL" id="THD69236.1"/>
    </source>
</evidence>
<dbReference type="InterPro" id="IPR013857">
    <property type="entry name" value="NADH-UbQ_OxRdtase-assoc_prot30"/>
</dbReference>
<keyword evidence="4" id="KW-1185">Reference proteome</keyword>
<protein>
    <submittedName>
        <fullName evidence="3">CIA30 family protein</fullName>
    </submittedName>
</protein>
<dbReference type="OrthoDB" id="442188at2"/>
<evidence type="ECO:0000259" key="2">
    <source>
        <dbReference type="Pfam" id="PF08547"/>
    </source>
</evidence>
<reference evidence="3 4" key="1">
    <citation type="submission" date="2019-04" db="EMBL/GenBank/DDBJ databases">
        <title>Draft genome sequence of Robertkochia marina CC-AMO-30D.</title>
        <authorList>
            <person name="Hameed A."/>
            <person name="Lin S.-Y."/>
            <person name="Shahina M."/>
            <person name="Lai W.-A."/>
            <person name="Young C.-C."/>
        </authorList>
    </citation>
    <scope>NUCLEOTIDE SEQUENCE [LARGE SCALE GENOMIC DNA]</scope>
    <source>
        <strain evidence="3 4">CC-AMO-30D</strain>
    </source>
</reference>
<dbReference type="PANTHER" id="PTHR13194">
    <property type="entry name" value="COMPLEX I INTERMEDIATE-ASSOCIATED PROTEIN 30"/>
    <property type="match status" value="1"/>
</dbReference>
<gene>
    <name evidence="3" type="ORF">E7Z59_02585</name>
</gene>
<feature type="domain" description="NADH:ubiquinone oxidoreductase intermediate-associated protein 30" evidence="2">
    <location>
        <begin position="24"/>
        <end position="173"/>
    </location>
</feature>
<evidence type="ECO:0000256" key="1">
    <source>
        <dbReference type="ARBA" id="ARBA00007884"/>
    </source>
</evidence>
<comment type="caution">
    <text evidence="3">The sequence shown here is derived from an EMBL/GenBank/DDBJ whole genome shotgun (WGS) entry which is preliminary data.</text>
</comment>
<dbReference type="EMBL" id="SSMC01000001">
    <property type="protein sequence ID" value="THD69236.1"/>
    <property type="molecule type" value="Genomic_DNA"/>
</dbReference>